<dbReference type="RefSeq" id="XP_028880940.1">
    <property type="nucleotide sequence ID" value="XM_029027761.1"/>
</dbReference>
<comment type="caution">
    <text evidence="3">The sequence shown here is derived from an EMBL/GenBank/DDBJ whole genome shotgun (WGS) entry which is preliminary data.</text>
</comment>
<feature type="domain" description="Saccharopine dehydrogenase NADP binding" evidence="2">
    <location>
        <begin position="8"/>
        <end position="134"/>
    </location>
</feature>
<dbReference type="Pfam" id="PF03435">
    <property type="entry name" value="Sacchrp_dh_NADP"/>
    <property type="match status" value="1"/>
</dbReference>
<evidence type="ECO:0000313" key="4">
    <source>
        <dbReference type="Proteomes" id="UP000192257"/>
    </source>
</evidence>
<sequence>MSRKFSLVVLGATGYTGKLVCQYISSLDASSIGSWAIAGRSEEKLNALKKDLCMDNISVLVADLANPGSLDKVCSSTTVLISCTGPFTLVGMPVVESCIRCKTHYVDSTGEFNFVRQVAERFHEEAKKEGITLVSCCGFDSVPADLGNYVVHQAPGVEMKEVRAFYQLSSSGISGGTAHSIMALYEACAPEDMDPYSLVPKDAPRPVEAPSQRGIWYDSSEKMFTAPFLMSATNERVVRRTNALLGYNCTYMEAVEGSVGSVVIATLSAFLMKAIGAIPFIRRYAAAHWIPSPGTGPTEAKKALAWYKCTFVGIDAAGNKRRRVHLSDKRDMYTATGLYITESALSLLQKSKDGTLKSGVLTPMAAFGDCLLQRVQKAGINVQVVDEANEAVTSSTN</sequence>
<dbReference type="GO" id="GO:0009247">
    <property type="term" value="P:glycolipid biosynthetic process"/>
    <property type="evidence" value="ECO:0007669"/>
    <property type="project" value="TreeGrafter"/>
</dbReference>
<dbReference type="GO" id="GO:0005886">
    <property type="term" value="C:plasma membrane"/>
    <property type="evidence" value="ECO:0007669"/>
    <property type="project" value="TreeGrafter"/>
</dbReference>
<dbReference type="GO" id="GO:0005811">
    <property type="term" value="C:lipid droplet"/>
    <property type="evidence" value="ECO:0007669"/>
    <property type="project" value="TreeGrafter"/>
</dbReference>
<dbReference type="Gene3D" id="3.40.50.720">
    <property type="entry name" value="NAD(P)-binding Rossmann-like Domain"/>
    <property type="match status" value="1"/>
</dbReference>
<reference evidence="3 4" key="1">
    <citation type="submission" date="2017-03" db="EMBL/GenBank/DDBJ databases">
        <title>An alternative strategy for trypanosome survival in the mammalian bloodstream revealed through genome and transcriptome analysis of the ubiquitous bovine parasite Trypanosoma (Megatrypanum) theileri.</title>
        <authorList>
            <person name="Kelly S."/>
            <person name="Ivens A."/>
            <person name="Mott A."/>
            <person name="O'Neill E."/>
            <person name="Emms D."/>
            <person name="Macleod O."/>
            <person name="Voorheis P."/>
            <person name="Matthews J."/>
            <person name="Matthews K."/>
            <person name="Carrington M."/>
        </authorList>
    </citation>
    <scope>NUCLEOTIDE SEQUENCE [LARGE SCALE GENOMIC DNA]</scope>
    <source>
        <strain evidence="3">Edinburgh</strain>
    </source>
</reference>
<dbReference type="GO" id="GO:0005739">
    <property type="term" value="C:mitochondrion"/>
    <property type="evidence" value="ECO:0007669"/>
    <property type="project" value="TreeGrafter"/>
</dbReference>
<evidence type="ECO:0000256" key="1">
    <source>
        <dbReference type="ARBA" id="ARBA00038048"/>
    </source>
</evidence>
<evidence type="ECO:0000259" key="2">
    <source>
        <dbReference type="Pfam" id="PF03435"/>
    </source>
</evidence>
<keyword evidence="4" id="KW-1185">Reference proteome</keyword>
<gene>
    <name evidence="3" type="ORF">TM35_000251700</name>
</gene>
<dbReference type="InterPro" id="IPR005097">
    <property type="entry name" value="Sacchrp_dh_NADP-bd"/>
</dbReference>
<protein>
    <recommendedName>
        <fullName evidence="2">Saccharopine dehydrogenase NADP binding domain-containing protein</fullName>
    </recommendedName>
</protein>
<dbReference type="OrthoDB" id="10268090at2759"/>
<name>A0A1X0NQA2_9TRYP</name>
<dbReference type="PANTHER" id="PTHR12286">
    <property type="entry name" value="SACCHAROPINE DEHYDROGENASE-LIKE OXIDOREDUCTASE"/>
    <property type="match status" value="1"/>
</dbReference>
<proteinExistence type="inferred from homology"/>
<dbReference type="SUPFAM" id="SSF51735">
    <property type="entry name" value="NAD(P)-binding Rossmann-fold domains"/>
    <property type="match status" value="1"/>
</dbReference>
<comment type="similarity">
    <text evidence="1">Belongs to the saccharopine dehydrogenase family.</text>
</comment>
<evidence type="ECO:0000313" key="3">
    <source>
        <dbReference type="EMBL" id="ORC86874.1"/>
    </source>
</evidence>
<dbReference type="PANTHER" id="PTHR12286:SF5">
    <property type="entry name" value="SACCHAROPINE DEHYDROGENASE-LIKE OXIDOREDUCTASE"/>
    <property type="match status" value="1"/>
</dbReference>
<dbReference type="AlphaFoldDB" id="A0A1X0NQA2"/>
<dbReference type="InterPro" id="IPR051276">
    <property type="entry name" value="Saccharopine_DH-like_oxidrdct"/>
</dbReference>
<dbReference type="GeneID" id="39987541"/>
<accession>A0A1X0NQA2</accession>
<dbReference type="Proteomes" id="UP000192257">
    <property type="component" value="Unassembled WGS sequence"/>
</dbReference>
<dbReference type="VEuPathDB" id="TriTrypDB:TM35_000251700"/>
<dbReference type="EMBL" id="NBCO01000025">
    <property type="protein sequence ID" value="ORC86874.1"/>
    <property type="molecule type" value="Genomic_DNA"/>
</dbReference>
<dbReference type="InterPro" id="IPR036291">
    <property type="entry name" value="NAD(P)-bd_dom_sf"/>
</dbReference>
<organism evidence="3 4">
    <name type="scientific">Trypanosoma theileri</name>
    <dbReference type="NCBI Taxonomy" id="67003"/>
    <lineage>
        <taxon>Eukaryota</taxon>
        <taxon>Discoba</taxon>
        <taxon>Euglenozoa</taxon>
        <taxon>Kinetoplastea</taxon>
        <taxon>Metakinetoplastina</taxon>
        <taxon>Trypanosomatida</taxon>
        <taxon>Trypanosomatidae</taxon>
        <taxon>Trypanosoma</taxon>
    </lineage>
</organism>